<dbReference type="HOGENOM" id="CLU_336853_0_0_1"/>
<dbReference type="InParanoid" id="G0MJU6"/>
<dbReference type="Proteomes" id="UP000008068">
    <property type="component" value="Unassembled WGS sequence"/>
</dbReference>
<accession>G0MJU6</accession>
<keyword evidence="2" id="KW-0732">Signal</keyword>
<feature type="compositionally biased region" description="Basic and acidic residues" evidence="1">
    <location>
        <begin position="86"/>
        <end position="95"/>
    </location>
</feature>
<evidence type="ECO:0000256" key="1">
    <source>
        <dbReference type="SAM" id="MobiDB-lite"/>
    </source>
</evidence>
<feature type="region of interest" description="Disordered" evidence="1">
    <location>
        <begin position="76"/>
        <end position="473"/>
    </location>
</feature>
<feature type="compositionally biased region" description="Basic and acidic residues" evidence="1">
    <location>
        <begin position="505"/>
        <end position="515"/>
    </location>
</feature>
<dbReference type="AlphaFoldDB" id="G0MJU6"/>
<dbReference type="EMBL" id="GL379797">
    <property type="protein sequence ID" value="EGT32429.1"/>
    <property type="molecule type" value="Genomic_DNA"/>
</dbReference>
<feature type="compositionally biased region" description="Basic and acidic residues" evidence="1">
    <location>
        <begin position="239"/>
        <end position="250"/>
    </location>
</feature>
<feature type="compositionally biased region" description="Gly residues" evidence="1">
    <location>
        <begin position="256"/>
        <end position="268"/>
    </location>
</feature>
<feature type="compositionally biased region" description="Gly residues" evidence="1">
    <location>
        <begin position="127"/>
        <end position="143"/>
    </location>
</feature>
<feature type="compositionally biased region" description="Polar residues" evidence="1">
    <location>
        <begin position="617"/>
        <end position="627"/>
    </location>
</feature>
<protein>
    <submittedName>
        <fullName evidence="3">Uncharacterized protein</fullName>
    </submittedName>
</protein>
<feature type="chain" id="PRO_5003403178" evidence="2">
    <location>
        <begin position="19"/>
        <end position="846"/>
    </location>
</feature>
<feature type="compositionally biased region" description="Low complexity" evidence="1">
    <location>
        <begin position="277"/>
        <end position="298"/>
    </location>
</feature>
<feature type="compositionally biased region" description="Polar residues" evidence="1">
    <location>
        <begin position="301"/>
        <end position="314"/>
    </location>
</feature>
<dbReference type="STRING" id="135651.G0MJU6"/>
<gene>
    <name evidence="3" type="ORF">CAEBREN_10711</name>
</gene>
<dbReference type="FunCoup" id="G0MJU6">
    <property type="interactions" value="166"/>
</dbReference>
<evidence type="ECO:0000256" key="2">
    <source>
        <dbReference type="SAM" id="SignalP"/>
    </source>
</evidence>
<proteinExistence type="predicted"/>
<feature type="compositionally biased region" description="Basic and acidic residues" evidence="1">
    <location>
        <begin position="321"/>
        <end position="334"/>
    </location>
</feature>
<organism evidence="4">
    <name type="scientific">Caenorhabditis brenneri</name>
    <name type="common">Nematode worm</name>
    <dbReference type="NCBI Taxonomy" id="135651"/>
    <lineage>
        <taxon>Eukaryota</taxon>
        <taxon>Metazoa</taxon>
        <taxon>Ecdysozoa</taxon>
        <taxon>Nematoda</taxon>
        <taxon>Chromadorea</taxon>
        <taxon>Rhabditida</taxon>
        <taxon>Rhabditina</taxon>
        <taxon>Rhabditomorpha</taxon>
        <taxon>Rhabditoidea</taxon>
        <taxon>Rhabditidae</taxon>
        <taxon>Peloderinae</taxon>
        <taxon>Caenorhabditis</taxon>
    </lineage>
</organism>
<feature type="compositionally biased region" description="Acidic residues" evidence="1">
    <location>
        <begin position="735"/>
        <end position="751"/>
    </location>
</feature>
<name>G0MJU6_CAEBE</name>
<sequence length="846" mass="91540">MLLVSICLLMGTLPAVSSLSKYDWLMSNEPEELQKMDEVTEWKKGEELEGLETRYDRFGRVFKIPFGRVNRELKSGAAEAQFESGSEEKSDEKKKSSSPKTMMTPKEGSKDGDVEKSGKKDEKEGGHGSGAATGFGSRKGAGGTPSDPASSKPKNTPAPKPRSDGKKGNTSPKAHKIRYGGLWASKIDKKPEVNEKKKPGLKDGEGNPKDTTISPNPKVKSVGEKEVKFSKPNKTKYGKHGERMENDKKKNTVSTGGKGGSYEGGAAEGFGSRKGASGTTSNPSTSPKPETTEPVPKSDGMTGNKSQNGGSRTSKIGVKPEVNEKKKVGSKDGEGMPNDTTITPNPKVKSVGEKRIESSTPNKIQYGKPQAPKSGGKTGMDKKKSTISTGGKGEVIFMEVNKETKYTDPSGDDTGSTDTSSIDSFQYDTTLGDVSPSADPSSFTAETGPIASSLPDKTLELRSEEDEVVYDEKGNKYDYVLEEWIAEPSLPDASSQPEGEEKEEEDKLQKIKRDAVIPSTVAPAPPTPEAEAEQPVVGYTPDSLISEELSCQEPRSIELDDCEETCEVILGNLDVVDGPTLDPRWLLFSIILGFFALACLIRRARKWLCGEAQQVESTPLPDQTAQAEANIPNAPDTGKNPAKKEDKSLEEPSPPSVKNNAAVNKMRAKLLETQANLQKLRLHVKKTTAQHKSDTRTSKFQKKGPIFIPREPPIPPAAILPDNIILEKVTYDPENNEEWDIGSDVDDIELDESFRLNPDSLTETEDEASRKSGSKKSKKSKKNDPKDKKTGGTDDPKNPKENETPAPAPTAPPAPTTAPAPEPPKTADAKEKKENKSVEQDKSKKN</sequence>
<feature type="compositionally biased region" description="Basic residues" evidence="1">
    <location>
        <begin position="772"/>
        <end position="781"/>
    </location>
</feature>
<reference evidence="4" key="1">
    <citation type="submission" date="2011-07" db="EMBL/GenBank/DDBJ databases">
        <authorList>
            <consortium name="Caenorhabditis brenneri Sequencing and Analysis Consortium"/>
            <person name="Wilson R.K."/>
        </authorList>
    </citation>
    <scope>NUCLEOTIDE SEQUENCE [LARGE SCALE GENOMIC DNA]</scope>
    <source>
        <strain evidence="4">PB2801</strain>
    </source>
</reference>
<feature type="compositionally biased region" description="Basic and acidic residues" evidence="1">
    <location>
        <begin position="186"/>
        <end position="208"/>
    </location>
</feature>
<feature type="compositionally biased region" description="Basic and acidic residues" evidence="1">
    <location>
        <begin position="782"/>
        <end position="803"/>
    </location>
</feature>
<feature type="region of interest" description="Disordered" evidence="1">
    <location>
        <begin position="488"/>
        <end position="535"/>
    </location>
</feature>
<feature type="region of interest" description="Disordered" evidence="1">
    <location>
        <begin position="617"/>
        <end position="660"/>
    </location>
</feature>
<dbReference type="eggNOG" id="ENOG502RT8K">
    <property type="taxonomic scope" value="Eukaryota"/>
</dbReference>
<dbReference type="OrthoDB" id="5877566at2759"/>
<evidence type="ECO:0000313" key="4">
    <source>
        <dbReference type="Proteomes" id="UP000008068"/>
    </source>
</evidence>
<feature type="compositionally biased region" description="Pro residues" evidence="1">
    <location>
        <begin position="806"/>
        <end position="824"/>
    </location>
</feature>
<feature type="compositionally biased region" description="Low complexity" evidence="1">
    <location>
        <begin position="407"/>
        <end position="424"/>
    </location>
</feature>
<feature type="region of interest" description="Disordered" evidence="1">
    <location>
        <begin position="735"/>
        <end position="846"/>
    </location>
</feature>
<keyword evidence="4" id="KW-1185">Reference proteome</keyword>
<feature type="compositionally biased region" description="Basic and acidic residues" evidence="1">
    <location>
        <begin position="107"/>
        <end position="126"/>
    </location>
</feature>
<feature type="compositionally biased region" description="Basic and acidic residues" evidence="1">
    <location>
        <begin position="825"/>
        <end position="846"/>
    </location>
</feature>
<feature type="signal peptide" evidence="2">
    <location>
        <begin position="1"/>
        <end position="18"/>
    </location>
</feature>
<feature type="region of interest" description="Disordered" evidence="1">
    <location>
        <begin position="686"/>
        <end position="714"/>
    </location>
</feature>
<evidence type="ECO:0000313" key="3">
    <source>
        <dbReference type="EMBL" id="EGT32429.1"/>
    </source>
</evidence>